<dbReference type="EMBL" id="CP137313">
    <property type="protein sequence ID" value="WQF88311.1"/>
    <property type="molecule type" value="Genomic_DNA"/>
</dbReference>
<dbReference type="KEGG" id="cdet:87949825"/>
<accession>A0AAX4IYZ4</accession>
<dbReference type="RefSeq" id="XP_062785532.1">
    <property type="nucleotide sequence ID" value="XM_062929481.1"/>
</dbReference>
<dbReference type="GeneID" id="87949825"/>
<dbReference type="AlphaFoldDB" id="A0AAX4IYZ4"/>
<organism evidence="1 2">
    <name type="scientific">Colletotrichum destructivum</name>
    <dbReference type="NCBI Taxonomy" id="34406"/>
    <lineage>
        <taxon>Eukaryota</taxon>
        <taxon>Fungi</taxon>
        <taxon>Dikarya</taxon>
        <taxon>Ascomycota</taxon>
        <taxon>Pezizomycotina</taxon>
        <taxon>Sordariomycetes</taxon>
        <taxon>Hypocreomycetidae</taxon>
        <taxon>Glomerellales</taxon>
        <taxon>Glomerellaceae</taxon>
        <taxon>Colletotrichum</taxon>
        <taxon>Colletotrichum destructivum species complex</taxon>
    </lineage>
</organism>
<keyword evidence="2" id="KW-1185">Reference proteome</keyword>
<reference evidence="2" key="1">
    <citation type="journal article" date="2023" name="bioRxiv">
        <title>Complete genome of the Medicago anthracnose fungus, Colletotrichum destructivum, reveals a mini-chromosome-like region within a core chromosome.</title>
        <authorList>
            <person name="Lapalu N."/>
            <person name="Simon A."/>
            <person name="Lu A."/>
            <person name="Plaumann P.-L."/>
            <person name="Amselem J."/>
            <person name="Pigne S."/>
            <person name="Auger A."/>
            <person name="Koch C."/>
            <person name="Dallery J.-F."/>
            <person name="O'Connell R.J."/>
        </authorList>
    </citation>
    <scope>NUCLEOTIDE SEQUENCE [LARGE SCALE GENOMIC DNA]</scope>
    <source>
        <strain evidence="2">CBS 520.97</strain>
    </source>
</reference>
<evidence type="ECO:0000313" key="1">
    <source>
        <dbReference type="EMBL" id="WQF88311.1"/>
    </source>
</evidence>
<sequence>MVNVKEAAQAAITAYGLATQQGGNASVPLAQVASSLASFYLANFTSFTLGGVSVVGGGETAAKGVLQQLQRLNESGLGTDIRLCGDGRVDVVSSQSALCWVTFEMVPPRTSKVDRWTWTNVYGFRVETGRGDGLEGGWEFTNADQEFQTLLERVPDFFKGGTV</sequence>
<proteinExistence type="predicted"/>
<evidence type="ECO:0000313" key="2">
    <source>
        <dbReference type="Proteomes" id="UP001322277"/>
    </source>
</evidence>
<evidence type="ECO:0008006" key="3">
    <source>
        <dbReference type="Google" id="ProtNLM"/>
    </source>
</evidence>
<dbReference type="Proteomes" id="UP001322277">
    <property type="component" value="Chromosome 9"/>
</dbReference>
<protein>
    <recommendedName>
        <fullName evidence="3">SnoaL-like domain-containing protein</fullName>
    </recommendedName>
</protein>
<name>A0AAX4IYZ4_9PEZI</name>
<gene>
    <name evidence="1" type="ORF">CDEST_13325</name>
</gene>